<sequence length="374" mass="39165">MGGDQVVAAGEAARIVAVEAVLYRVPLAEALVDAGHGLHTHFELVTCRIVCADGVEGVGYTYTGGTGGGAIRALLREDIAPLLKGADAHDVEALAARMRATLHYLGVGGICGFAIAAADIALWDIRCKRLGKPLWQVAGGTDPAVRCYRGLIDLGYSDDQLLERVAAEFAAGHTGIKLKVGRPDIATDIRRVRAVRELIGTDRALMADANYSWDAPAAIAFARGVEDMNLAWFEEPVAHDDLDAYASVAAATAIPLASGENLRTPAEFGQAIAHHAIAVLQPDASNIGGITPWLDVARRAAAAGKPVASHGMHELHVSLMAAIPNAATLEIHSFPIDAYTTNPTTVTNGKTAAPNTTGSGVSFNTQRLKPHKIG</sequence>
<dbReference type="Pfam" id="PF13378">
    <property type="entry name" value="MR_MLE_C"/>
    <property type="match status" value="1"/>
</dbReference>
<dbReference type="Gene3D" id="3.20.20.120">
    <property type="entry name" value="Enolase-like C-terminal domain"/>
    <property type="match status" value="1"/>
</dbReference>
<keyword evidence="5" id="KW-0812">Transmembrane</keyword>
<feature type="compositionally biased region" description="Polar residues" evidence="4">
    <location>
        <begin position="353"/>
        <end position="367"/>
    </location>
</feature>
<dbReference type="SUPFAM" id="SSF51604">
    <property type="entry name" value="Enolase C-terminal domain-like"/>
    <property type="match status" value="1"/>
</dbReference>
<dbReference type="Gene3D" id="3.30.390.10">
    <property type="entry name" value="Enolase-like, N-terminal domain"/>
    <property type="match status" value="1"/>
</dbReference>
<keyword evidence="8" id="KW-1185">Reference proteome</keyword>
<dbReference type="GO" id="GO:0016836">
    <property type="term" value="F:hydro-lyase activity"/>
    <property type="evidence" value="ECO:0007669"/>
    <property type="project" value="TreeGrafter"/>
</dbReference>
<dbReference type="SFLD" id="SFLDG00179">
    <property type="entry name" value="mandelate_racemase"/>
    <property type="match status" value="1"/>
</dbReference>
<dbReference type="InterPro" id="IPR013341">
    <property type="entry name" value="Mandelate_racemase_N_dom"/>
</dbReference>
<evidence type="ECO:0000313" key="7">
    <source>
        <dbReference type="EMBL" id="ODP38962.1"/>
    </source>
</evidence>
<proteinExistence type="predicted"/>
<dbReference type="PANTHER" id="PTHR13794">
    <property type="entry name" value="ENOLASE SUPERFAMILY, MANDELATE RACEMASE"/>
    <property type="match status" value="1"/>
</dbReference>
<dbReference type="Pfam" id="PF02746">
    <property type="entry name" value="MR_MLE_N"/>
    <property type="match status" value="1"/>
</dbReference>
<dbReference type="GO" id="GO:0000287">
    <property type="term" value="F:magnesium ion binding"/>
    <property type="evidence" value="ECO:0007669"/>
    <property type="project" value="TreeGrafter"/>
</dbReference>
<evidence type="ECO:0000256" key="3">
    <source>
        <dbReference type="ARBA" id="ARBA00022842"/>
    </source>
</evidence>
<dbReference type="InterPro" id="IPR013342">
    <property type="entry name" value="Mandelate_racemase_C"/>
</dbReference>
<protein>
    <submittedName>
        <fullName evidence="7">Uroporphyrinogen decarboxylase</fullName>
    </submittedName>
</protein>
<dbReference type="AlphaFoldDB" id="A0A1E3LYQ4"/>
<comment type="caution">
    <text evidence="7">The sequence shown here is derived from an EMBL/GenBank/DDBJ whole genome shotgun (WGS) entry which is preliminary data.</text>
</comment>
<evidence type="ECO:0000256" key="2">
    <source>
        <dbReference type="ARBA" id="ARBA00022723"/>
    </source>
</evidence>
<feature type="domain" description="Mandelate racemase/muconate lactonizing enzyme C-terminal" evidence="6">
    <location>
        <begin position="158"/>
        <end position="255"/>
    </location>
</feature>
<evidence type="ECO:0000256" key="1">
    <source>
        <dbReference type="ARBA" id="ARBA00001946"/>
    </source>
</evidence>
<name>A0A1E3LYQ4_9SPHN</name>
<dbReference type="PANTHER" id="PTHR13794:SF58">
    <property type="entry name" value="MITOCHONDRIAL ENOLASE SUPERFAMILY MEMBER 1"/>
    <property type="match status" value="1"/>
</dbReference>
<feature type="transmembrane region" description="Helical" evidence="5">
    <location>
        <begin position="102"/>
        <end position="123"/>
    </location>
</feature>
<dbReference type="SUPFAM" id="SSF54826">
    <property type="entry name" value="Enolase N-terminal domain-like"/>
    <property type="match status" value="1"/>
</dbReference>
<dbReference type="InterPro" id="IPR036849">
    <property type="entry name" value="Enolase-like_C_sf"/>
</dbReference>
<evidence type="ECO:0000256" key="5">
    <source>
        <dbReference type="SAM" id="Phobius"/>
    </source>
</evidence>
<evidence type="ECO:0000256" key="4">
    <source>
        <dbReference type="SAM" id="MobiDB-lite"/>
    </source>
</evidence>
<keyword evidence="5" id="KW-1133">Transmembrane helix</keyword>
<evidence type="ECO:0000313" key="8">
    <source>
        <dbReference type="Proteomes" id="UP000094487"/>
    </source>
</evidence>
<dbReference type="GO" id="GO:0016853">
    <property type="term" value="F:isomerase activity"/>
    <property type="evidence" value="ECO:0007669"/>
    <property type="project" value="InterPro"/>
</dbReference>
<dbReference type="EMBL" id="MDDS01000010">
    <property type="protein sequence ID" value="ODP38962.1"/>
    <property type="molecule type" value="Genomic_DNA"/>
</dbReference>
<keyword evidence="2" id="KW-0479">Metal-binding</keyword>
<keyword evidence="5" id="KW-0472">Membrane</keyword>
<dbReference type="SFLD" id="SFLDS00001">
    <property type="entry name" value="Enolase"/>
    <property type="match status" value="1"/>
</dbReference>
<dbReference type="CDD" id="cd03316">
    <property type="entry name" value="MR_like"/>
    <property type="match status" value="1"/>
</dbReference>
<dbReference type="Proteomes" id="UP000094487">
    <property type="component" value="Unassembled WGS sequence"/>
</dbReference>
<feature type="region of interest" description="Disordered" evidence="4">
    <location>
        <begin position="350"/>
        <end position="374"/>
    </location>
</feature>
<dbReference type="InterPro" id="IPR029017">
    <property type="entry name" value="Enolase-like_N"/>
</dbReference>
<dbReference type="InterPro" id="IPR029065">
    <property type="entry name" value="Enolase_C-like"/>
</dbReference>
<accession>A0A1E3LYQ4</accession>
<dbReference type="SFLD" id="SFLDF00557">
    <property type="entry name" value="3_6-anhydro-alpha-L-galactonat"/>
    <property type="match status" value="1"/>
</dbReference>
<keyword evidence="3" id="KW-0460">Magnesium</keyword>
<dbReference type="InterPro" id="IPR034382">
    <property type="entry name" value="AHGA_cycloisomerase"/>
</dbReference>
<dbReference type="InterPro" id="IPR046945">
    <property type="entry name" value="RHMD-like"/>
</dbReference>
<dbReference type="SMART" id="SM00922">
    <property type="entry name" value="MR_MLE"/>
    <property type="match status" value="1"/>
</dbReference>
<evidence type="ECO:0000259" key="6">
    <source>
        <dbReference type="SMART" id="SM00922"/>
    </source>
</evidence>
<organism evidence="7 8">
    <name type="scientific">Sphingomonas turrisvirgatae</name>
    <dbReference type="NCBI Taxonomy" id="1888892"/>
    <lineage>
        <taxon>Bacteria</taxon>
        <taxon>Pseudomonadati</taxon>
        <taxon>Pseudomonadota</taxon>
        <taxon>Alphaproteobacteria</taxon>
        <taxon>Sphingomonadales</taxon>
        <taxon>Sphingomonadaceae</taxon>
        <taxon>Sphingomonas</taxon>
    </lineage>
</organism>
<reference evidence="7 8" key="1">
    <citation type="submission" date="2016-08" db="EMBL/GenBank/DDBJ databases">
        <title>Draft genome of the agarase producing Sphingomonas sp. MCT13.</title>
        <authorList>
            <person name="D'Andrea M.M."/>
            <person name="Rossolini G.M."/>
            <person name="Thaller M.C."/>
        </authorList>
    </citation>
    <scope>NUCLEOTIDE SEQUENCE [LARGE SCALE GENOMIC DNA]</scope>
    <source>
        <strain evidence="7 8">MCT13</strain>
    </source>
</reference>
<comment type="cofactor">
    <cofactor evidence="1">
        <name>Mg(2+)</name>
        <dbReference type="ChEBI" id="CHEBI:18420"/>
    </cofactor>
</comment>
<dbReference type="STRING" id="1888892.BFL28_12880"/>
<gene>
    <name evidence="7" type="ORF">BFL28_12880</name>
</gene>
<dbReference type="GO" id="GO:0019388">
    <property type="term" value="P:galactose catabolic process"/>
    <property type="evidence" value="ECO:0007669"/>
    <property type="project" value="InterPro"/>
</dbReference>